<dbReference type="OrthoDB" id="46169at2759"/>
<evidence type="ECO:0008006" key="5">
    <source>
        <dbReference type="Google" id="ProtNLM"/>
    </source>
</evidence>
<feature type="compositionally biased region" description="Low complexity" evidence="1">
    <location>
        <begin position="48"/>
        <end position="62"/>
    </location>
</feature>
<evidence type="ECO:0000313" key="3">
    <source>
        <dbReference type="EMBL" id="EJK61411.1"/>
    </source>
</evidence>
<feature type="compositionally biased region" description="Polar residues" evidence="1">
    <location>
        <begin position="379"/>
        <end position="388"/>
    </location>
</feature>
<evidence type="ECO:0000256" key="1">
    <source>
        <dbReference type="SAM" id="MobiDB-lite"/>
    </source>
</evidence>
<protein>
    <recommendedName>
        <fullName evidence="5">Methyltransferase domain-containing protein</fullName>
    </recommendedName>
</protein>
<evidence type="ECO:0000256" key="2">
    <source>
        <dbReference type="SAM" id="SignalP"/>
    </source>
</evidence>
<dbReference type="OMA" id="EVFETWA"/>
<organism evidence="3 4">
    <name type="scientific">Thalassiosira oceanica</name>
    <name type="common">Marine diatom</name>
    <dbReference type="NCBI Taxonomy" id="159749"/>
    <lineage>
        <taxon>Eukaryota</taxon>
        <taxon>Sar</taxon>
        <taxon>Stramenopiles</taxon>
        <taxon>Ochrophyta</taxon>
        <taxon>Bacillariophyta</taxon>
        <taxon>Coscinodiscophyceae</taxon>
        <taxon>Thalassiosirophycidae</taxon>
        <taxon>Thalassiosirales</taxon>
        <taxon>Thalassiosiraceae</taxon>
        <taxon>Thalassiosira</taxon>
    </lineage>
</organism>
<keyword evidence="4" id="KW-1185">Reference proteome</keyword>
<comment type="caution">
    <text evidence="3">The sequence shown here is derived from an EMBL/GenBank/DDBJ whole genome shotgun (WGS) entry which is preliminary data.</text>
</comment>
<feature type="region of interest" description="Disordered" evidence="1">
    <location>
        <begin position="407"/>
        <end position="430"/>
    </location>
</feature>
<feature type="chain" id="PRO_5003837857" description="Methyltransferase domain-containing protein" evidence="2">
    <location>
        <begin position="22"/>
        <end position="528"/>
    </location>
</feature>
<dbReference type="eggNOG" id="ENOG502SA6C">
    <property type="taxonomic scope" value="Eukaryota"/>
</dbReference>
<keyword evidence="2" id="KW-0732">Signal</keyword>
<evidence type="ECO:0000313" key="4">
    <source>
        <dbReference type="Proteomes" id="UP000266841"/>
    </source>
</evidence>
<dbReference type="AlphaFoldDB" id="K0SK78"/>
<feature type="compositionally biased region" description="Basic and acidic residues" evidence="1">
    <location>
        <begin position="414"/>
        <end position="423"/>
    </location>
</feature>
<proteinExistence type="predicted"/>
<feature type="region of interest" description="Disordered" evidence="1">
    <location>
        <begin position="347"/>
        <end position="390"/>
    </location>
</feature>
<dbReference type="Proteomes" id="UP000266841">
    <property type="component" value="Unassembled WGS sequence"/>
</dbReference>
<name>K0SK78_THAOC</name>
<sequence length="528" mass="58973">MLLHHWRILLPLITTDLRVSAFSFSTTARASRGKFECQFPKHHPLRASTKQISEQTSSSSQSEEQRISVHETIEKLTRHPAVYWDETTTFSSLHNKKLKMRHIDLFAETSDEDYRLFNGFARAVAQAGRVARKEVFETWASALHIHSGFLLGEGGTRRVCDVAAGHGLLAWALLILDDAESKSCEGEGCRPLTVLCLDVVMPRNAELIQAAMLECFPHLESRFDYVEGRLEQLIPHPSCLLASVHACGPLSDVLVATSASSGVPLAVVPCCHSRKRKVLEPVASPFAWDLYDEIMSEDGSMPDLADRLDHARVTALRNSGMVTDEEYLPTLYTDTDKNRLILARVPDDGSFQSSKPQGQAKVKKPKRQRRKGSMPPLDESTSTKSINPNAKYLRGFSVPCEDSETRRALVSRQAGREAADSRKAMMHNRNHSASPRLNMSLWLPENEGALSEEALADLINSRHDGVAVEVSKVGEIYTNSEGRRSQSYRFEYVSSEGGKSILKFDDAKRLHRELYELVPKAFIGAECR</sequence>
<dbReference type="EMBL" id="AGNL01020047">
    <property type="protein sequence ID" value="EJK61411.1"/>
    <property type="molecule type" value="Genomic_DNA"/>
</dbReference>
<gene>
    <name evidence="3" type="ORF">THAOC_18111</name>
</gene>
<feature type="signal peptide" evidence="2">
    <location>
        <begin position="1"/>
        <end position="21"/>
    </location>
</feature>
<accession>K0SK78</accession>
<reference evidence="3 4" key="1">
    <citation type="journal article" date="2012" name="Genome Biol.">
        <title>Genome and low-iron response of an oceanic diatom adapted to chronic iron limitation.</title>
        <authorList>
            <person name="Lommer M."/>
            <person name="Specht M."/>
            <person name="Roy A.S."/>
            <person name="Kraemer L."/>
            <person name="Andreson R."/>
            <person name="Gutowska M.A."/>
            <person name="Wolf J."/>
            <person name="Bergner S.V."/>
            <person name="Schilhabel M.B."/>
            <person name="Klostermeier U.C."/>
            <person name="Beiko R.G."/>
            <person name="Rosenstiel P."/>
            <person name="Hippler M."/>
            <person name="Laroche J."/>
        </authorList>
    </citation>
    <scope>NUCLEOTIDE SEQUENCE [LARGE SCALE GENOMIC DNA]</scope>
    <source>
        <strain evidence="3 4">CCMP1005</strain>
    </source>
</reference>
<feature type="region of interest" description="Disordered" evidence="1">
    <location>
        <begin position="46"/>
        <end position="66"/>
    </location>
</feature>
<feature type="compositionally biased region" description="Basic residues" evidence="1">
    <location>
        <begin position="361"/>
        <end position="372"/>
    </location>
</feature>